<dbReference type="AlphaFoldDB" id="A0A645C6N7"/>
<dbReference type="EMBL" id="VSSQ01025377">
    <property type="protein sequence ID" value="MPM73456.1"/>
    <property type="molecule type" value="Genomic_DNA"/>
</dbReference>
<evidence type="ECO:0000313" key="1">
    <source>
        <dbReference type="EMBL" id="MPM73456.1"/>
    </source>
</evidence>
<sequence>MNYYIVNKNDDNNPHYNHEVHTQEHANQLRIASQRPLGYFNNEIEAVNAAKTIYSDADGCAICCPRAHRG</sequence>
<organism evidence="1">
    <name type="scientific">bioreactor metagenome</name>
    <dbReference type="NCBI Taxonomy" id="1076179"/>
    <lineage>
        <taxon>unclassified sequences</taxon>
        <taxon>metagenomes</taxon>
        <taxon>ecological metagenomes</taxon>
    </lineage>
</organism>
<gene>
    <name evidence="1" type="ORF">SDC9_120436</name>
</gene>
<reference evidence="1" key="1">
    <citation type="submission" date="2019-08" db="EMBL/GenBank/DDBJ databases">
        <authorList>
            <person name="Kucharzyk K."/>
            <person name="Murdoch R.W."/>
            <person name="Higgins S."/>
            <person name="Loffler F."/>
        </authorList>
    </citation>
    <scope>NUCLEOTIDE SEQUENCE</scope>
</reference>
<name>A0A645C6N7_9ZZZZ</name>
<accession>A0A645C6N7</accession>
<comment type="caution">
    <text evidence="1">The sequence shown here is derived from an EMBL/GenBank/DDBJ whole genome shotgun (WGS) entry which is preliminary data.</text>
</comment>
<proteinExistence type="predicted"/>
<protein>
    <submittedName>
        <fullName evidence="1">Uncharacterized protein</fullName>
    </submittedName>
</protein>